<organism evidence="1 2">
    <name type="scientific">Tetrahymena thermophila (strain SB210)</name>
    <dbReference type="NCBI Taxonomy" id="312017"/>
    <lineage>
        <taxon>Eukaryota</taxon>
        <taxon>Sar</taxon>
        <taxon>Alveolata</taxon>
        <taxon>Ciliophora</taxon>
        <taxon>Intramacronucleata</taxon>
        <taxon>Oligohymenophorea</taxon>
        <taxon>Hymenostomatida</taxon>
        <taxon>Tetrahymenina</taxon>
        <taxon>Tetrahymenidae</taxon>
        <taxon>Tetrahymena</taxon>
    </lineage>
</organism>
<keyword evidence="2" id="KW-1185">Reference proteome</keyword>
<dbReference type="AlphaFoldDB" id="W7XF63"/>
<dbReference type="Proteomes" id="UP000009168">
    <property type="component" value="Unassembled WGS sequence"/>
</dbReference>
<sequence>MTIIIKSFQILMLRQDSLRQTYRQANNHYFHQALQRLLSRLSRQQGIFFFRNFLQTAFQNLFLFVSYLRLRYESQVLHSIEYFNCLHSKLQGFQCLIYSYRIQEKDSIQFKPIAQYSKKQVVIYQPLINYVLREQNNIFLLEPHWRFSHSKTIKPKALLLMRAKHLMLSYSNQLLFNHR</sequence>
<dbReference type="InParanoid" id="W7XF63"/>
<proteinExistence type="predicted"/>
<gene>
    <name evidence="1" type="ORF">TTHERM_000430029</name>
</gene>
<dbReference type="RefSeq" id="XP_012654904.1">
    <property type="nucleotide sequence ID" value="XM_012799450.1"/>
</dbReference>
<evidence type="ECO:0000313" key="1">
    <source>
        <dbReference type="EMBL" id="EWS72621.1"/>
    </source>
</evidence>
<dbReference type="GeneID" id="24438921"/>
<dbReference type="EMBL" id="GG662532">
    <property type="protein sequence ID" value="EWS72621.1"/>
    <property type="molecule type" value="Genomic_DNA"/>
</dbReference>
<reference evidence="2" key="1">
    <citation type="journal article" date="2006" name="PLoS Biol.">
        <title>Macronuclear genome sequence of the ciliate Tetrahymena thermophila, a model eukaryote.</title>
        <authorList>
            <person name="Eisen J.A."/>
            <person name="Coyne R.S."/>
            <person name="Wu M."/>
            <person name="Wu D."/>
            <person name="Thiagarajan M."/>
            <person name="Wortman J.R."/>
            <person name="Badger J.H."/>
            <person name="Ren Q."/>
            <person name="Amedeo P."/>
            <person name="Jones K.M."/>
            <person name="Tallon L.J."/>
            <person name="Delcher A.L."/>
            <person name="Salzberg S.L."/>
            <person name="Silva J.C."/>
            <person name="Haas B.J."/>
            <person name="Majoros W.H."/>
            <person name="Farzad M."/>
            <person name="Carlton J.M."/>
            <person name="Smith R.K. Jr."/>
            <person name="Garg J."/>
            <person name="Pearlman R.E."/>
            <person name="Karrer K.M."/>
            <person name="Sun L."/>
            <person name="Manning G."/>
            <person name="Elde N.C."/>
            <person name="Turkewitz A.P."/>
            <person name="Asai D.J."/>
            <person name="Wilkes D.E."/>
            <person name="Wang Y."/>
            <person name="Cai H."/>
            <person name="Collins K."/>
            <person name="Stewart B.A."/>
            <person name="Lee S.R."/>
            <person name="Wilamowska K."/>
            <person name="Weinberg Z."/>
            <person name="Ruzzo W.L."/>
            <person name="Wloga D."/>
            <person name="Gaertig J."/>
            <person name="Frankel J."/>
            <person name="Tsao C.-C."/>
            <person name="Gorovsky M.A."/>
            <person name="Keeling P.J."/>
            <person name="Waller R.F."/>
            <person name="Patron N.J."/>
            <person name="Cherry J.M."/>
            <person name="Stover N.A."/>
            <person name="Krieger C.J."/>
            <person name="del Toro C."/>
            <person name="Ryder H.F."/>
            <person name="Williamson S.C."/>
            <person name="Barbeau R.A."/>
            <person name="Hamilton E.P."/>
            <person name="Orias E."/>
        </authorList>
    </citation>
    <scope>NUCLEOTIDE SEQUENCE [LARGE SCALE GENOMIC DNA]</scope>
    <source>
        <strain evidence="2">SB210</strain>
    </source>
</reference>
<evidence type="ECO:0000313" key="2">
    <source>
        <dbReference type="Proteomes" id="UP000009168"/>
    </source>
</evidence>
<accession>W7XF63</accession>
<dbReference type="KEGG" id="tet:TTHERM_000430029"/>
<protein>
    <submittedName>
        <fullName evidence="1">Uncharacterized protein</fullName>
    </submittedName>
</protein>
<name>W7XF63_TETTS</name>